<organism evidence="2">
    <name type="scientific">Myoviridae sp. ctwwN25</name>
    <dbReference type="NCBI Taxonomy" id="2825209"/>
    <lineage>
        <taxon>Viruses</taxon>
        <taxon>Duplodnaviria</taxon>
        <taxon>Heunggongvirae</taxon>
        <taxon>Uroviricota</taxon>
        <taxon>Caudoviricetes</taxon>
    </lineage>
</organism>
<dbReference type="CDD" id="cd04301">
    <property type="entry name" value="NAT_SF"/>
    <property type="match status" value="1"/>
</dbReference>
<dbReference type="SUPFAM" id="SSF55729">
    <property type="entry name" value="Acyl-CoA N-acyltransferases (Nat)"/>
    <property type="match status" value="1"/>
</dbReference>
<dbReference type="EMBL" id="BK015472">
    <property type="protein sequence ID" value="DAE08594.1"/>
    <property type="molecule type" value="Genomic_DNA"/>
</dbReference>
<sequence>MEETKVGVEFGNLKLTWNVENVDKYRSSALETKKITFKEYPGCYMIVTMGDSFKSNESFAANFMIDDIIAMMTLSNCGYHLFTFIEDIYVAPELRGKGAARNMIEELVEYGCTDDRILFTRAHHFEYVKDMTEAEKATLMGAICGWFEYNNFVSTNAFSQFEYTRGYVFRNSKARELIKWLNEYEWKKTFHVEDDE</sequence>
<protein>
    <submittedName>
        <fullName evidence="2">Myristoyl-CoA:protein N-myristoyltransferase, N-terminal domain</fullName>
    </submittedName>
</protein>
<reference evidence="2" key="1">
    <citation type="journal article" date="2021" name="Proc. Natl. Acad. Sci. U.S.A.">
        <title>A Catalog of Tens of Thousands of Viruses from Human Metagenomes Reveals Hidden Associations with Chronic Diseases.</title>
        <authorList>
            <person name="Tisza M.J."/>
            <person name="Buck C.B."/>
        </authorList>
    </citation>
    <scope>NUCLEOTIDE SEQUENCE</scope>
    <source>
        <strain evidence="2">CtwwN25</strain>
    </source>
</reference>
<dbReference type="InterPro" id="IPR000182">
    <property type="entry name" value="GNAT_dom"/>
</dbReference>
<name>A0A8S5PP09_9CAUD</name>
<feature type="domain" description="N-acetyltransferase" evidence="1">
    <location>
        <begin position="23"/>
        <end position="182"/>
    </location>
</feature>
<evidence type="ECO:0000313" key="2">
    <source>
        <dbReference type="EMBL" id="DAE08594.1"/>
    </source>
</evidence>
<evidence type="ECO:0000259" key="1">
    <source>
        <dbReference type="PROSITE" id="PS51186"/>
    </source>
</evidence>
<dbReference type="Gene3D" id="3.40.630.30">
    <property type="match status" value="1"/>
</dbReference>
<dbReference type="Pfam" id="PF00583">
    <property type="entry name" value="Acetyltransf_1"/>
    <property type="match status" value="1"/>
</dbReference>
<accession>A0A8S5PP09</accession>
<dbReference type="PROSITE" id="PS51186">
    <property type="entry name" value="GNAT"/>
    <property type="match status" value="1"/>
</dbReference>
<dbReference type="GO" id="GO:0016747">
    <property type="term" value="F:acyltransferase activity, transferring groups other than amino-acyl groups"/>
    <property type="evidence" value="ECO:0007669"/>
    <property type="project" value="InterPro"/>
</dbReference>
<dbReference type="InterPro" id="IPR016181">
    <property type="entry name" value="Acyl_CoA_acyltransferase"/>
</dbReference>
<proteinExistence type="predicted"/>